<feature type="region of interest" description="Disordered" evidence="5">
    <location>
        <begin position="854"/>
        <end position="873"/>
    </location>
</feature>
<dbReference type="InterPro" id="IPR013083">
    <property type="entry name" value="Znf_RING/FYVE/PHD"/>
</dbReference>
<feature type="compositionally biased region" description="Low complexity" evidence="5">
    <location>
        <begin position="9"/>
        <end position="58"/>
    </location>
</feature>
<dbReference type="InterPro" id="IPR044288">
    <property type="entry name" value="ZNF598/HEL2"/>
</dbReference>
<dbReference type="GO" id="GO:0061630">
    <property type="term" value="F:ubiquitin protein ligase activity"/>
    <property type="evidence" value="ECO:0007669"/>
    <property type="project" value="InterPro"/>
</dbReference>
<dbReference type="InterPro" id="IPR057634">
    <property type="entry name" value="PAH_ZNF598/HEL2"/>
</dbReference>
<evidence type="ECO:0000256" key="1">
    <source>
        <dbReference type="ARBA" id="ARBA00022723"/>
    </source>
</evidence>
<dbReference type="Proteomes" id="UP000663879">
    <property type="component" value="Unassembled WGS sequence"/>
</dbReference>
<dbReference type="InterPro" id="IPR013087">
    <property type="entry name" value="Znf_C2H2_type"/>
</dbReference>
<feature type="compositionally biased region" description="Basic and acidic residues" evidence="5">
    <location>
        <begin position="408"/>
        <end position="426"/>
    </location>
</feature>
<feature type="region of interest" description="Disordered" evidence="5">
    <location>
        <begin position="1"/>
        <end position="97"/>
    </location>
</feature>
<evidence type="ECO:0000256" key="5">
    <source>
        <dbReference type="SAM" id="MobiDB-lite"/>
    </source>
</evidence>
<reference evidence="7" key="1">
    <citation type="submission" date="2021-02" db="EMBL/GenBank/DDBJ databases">
        <authorList>
            <person name="Nowell W R."/>
        </authorList>
    </citation>
    <scope>NUCLEOTIDE SEQUENCE</scope>
    <source>
        <strain evidence="7">Ploen Becks lab</strain>
    </source>
</reference>
<dbReference type="GO" id="GO:0043022">
    <property type="term" value="F:ribosome binding"/>
    <property type="evidence" value="ECO:0007669"/>
    <property type="project" value="TreeGrafter"/>
</dbReference>
<dbReference type="Pfam" id="PF23202">
    <property type="entry name" value="PAH_ZNF598"/>
    <property type="match status" value="1"/>
</dbReference>
<evidence type="ECO:0000256" key="2">
    <source>
        <dbReference type="ARBA" id="ARBA00022771"/>
    </source>
</evidence>
<accession>A0A813ZRW4</accession>
<evidence type="ECO:0000259" key="6">
    <source>
        <dbReference type="PROSITE" id="PS50089"/>
    </source>
</evidence>
<feature type="compositionally biased region" description="Basic and acidic residues" evidence="5">
    <location>
        <begin position="600"/>
        <end position="609"/>
    </location>
</feature>
<evidence type="ECO:0000256" key="3">
    <source>
        <dbReference type="ARBA" id="ARBA00022833"/>
    </source>
</evidence>
<protein>
    <recommendedName>
        <fullName evidence="6">RING-type domain-containing protein</fullName>
    </recommendedName>
</protein>
<dbReference type="GO" id="GO:0072344">
    <property type="term" value="P:rescue of stalled ribosome"/>
    <property type="evidence" value="ECO:0007669"/>
    <property type="project" value="InterPro"/>
</dbReference>
<dbReference type="SMART" id="SM00355">
    <property type="entry name" value="ZnF_C2H2"/>
    <property type="match status" value="5"/>
</dbReference>
<dbReference type="PANTHER" id="PTHR22938:SF0">
    <property type="entry name" value="E3 UBIQUITIN-PROTEIN LIGASE ZNF598"/>
    <property type="match status" value="1"/>
</dbReference>
<evidence type="ECO:0000313" key="7">
    <source>
        <dbReference type="EMBL" id="CAF0903493.1"/>
    </source>
</evidence>
<evidence type="ECO:0000313" key="8">
    <source>
        <dbReference type="Proteomes" id="UP000663879"/>
    </source>
</evidence>
<dbReference type="GO" id="GO:0008270">
    <property type="term" value="F:zinc ion binding"/>
    <property type="evidence" value="ECO:0007669"/>
    <property type="project" value="UniProtKB-KW"/>
</dbReference>
<feature type="compositionally biased region" description="Polar residues" evidence="5">
    <location>
        <begin position="472"/>
        <end position="503"/>
    </location>
</feature>
<evidence type="ECO:0000256" key="4">
    <source>
        <dbReference type="PROSITE-ProRule" id="PRU00175"/>
    </source>
</evidence>
<dbReference type="OrthoDB" id="3838338at2759"/>
<comment type="caution">
    <text evidence="7">The sequence shown here is derived from an EMBL/GenBank/DDBJ whole genome shotgun (WGS) entry which is preliminary data.</text>
</comment>
<dbReference type="Gene3D" id="3.30.40.10">
    <property type="entry name" value="Zinc/RING finger domain, C3HC4 (zinc finger)"/>
    <property type="match status" value="1"/>
</dbReference>
<dbReference type="PROSITE" id="PS50089">
    <property type="entry name" value="ZF_RING_2"/>
    <property type="match status" value="1"/>
</dbReference>
<dbReference type="InterPro" id="IPR017907">
    <property type="entry name" value="Znf_RING_CS"/>
</dbReference>
<gene>
    <name evidence="7" type="ORF">OXX778_LOCUS11521</name>
</gene>
<keyword evidence="8" id="KW-1185">Reference proteome</keyword>
<name>A0A813ZRW4_9BILA</name>
<dbReference type="SUPFAM" id="SSF57850">
    <property type="entry name" value="RING/U-box"/>
    <property type="match status" value="1"/>
</dbReference>
<organism evidence="7 8">
    <name type="scientific">Brachionus calyciflorus</name>
    <dbReference type="NCBI Taxonomy" id="104777"/>
    <lineage>
        <taxon>Eukaryota</taxon>
        <taxon>Metazoa</taxon>
        <taxon>Spiralia</taxon>
        <taxon>Gnathifera</taxon>
        <taxon>Rotifera</taxon>
        <taxon>Eurotatoria</taxon>
        <taxon>Monogononta</taxon>
        <taxon>Pseudotrocha</taxon>
        <taxon>Ploima</taxon>
        <taxon>Brachionidae</taxon>
        <taxon>Brachionus</taxon>
    </lineage>
</organism>
<dbReference type="InterPro" id="IPR001841">
    <property type="entry name" value="Znf_RING"/>
</dbReference>
<proteinExistence type="predicted"/>
<sequence>MNTNESLKNQENNQNNDSRNQNQRNQNNYHYRNNQNNNNYHQRNQRPNYNNYNNQRSYQKSRANQKYENNDRREENEDISNDSKQIEKDTQVSKDQKNKIYNRRKLISHSENQEKENVVNCICCLHELFTFVYYSCSHYVCLNCAVKMRVLCEKIDCPVCRQESKKVFCTKNLIESKNFDLSLKIKSNVPERDKAGIFIDPEYAELIEKEHDEILSNRCDICPSTTPPFNTFQDLDYHIRKFHRRFFCELCMDNLKLFPYERKHYTREELATHKRNGDKDDYSFKGHPLCEYCDQRFFDRDEIYRHFRRDHYFCHFCDTDGIEEYYKDYNQLRTHFLKSHYLCELDSCSANAAQTHEYVVFRTELDFQAHKKQKHAKTKSEQKNYGRLNIEFSLTNSARDRYRRQANRRRDNSSEDEYRPITRPESRITVSEIDPNILRESERQFELDETTRRQKENIQKLKEQYERHSENRSQLVDQTLNEPEATVSSAETPQAASSTSWKNVISSGPVPKLNKEAEFPSLAGDQTTKSKLFSLADLGASISTASTPWNKKVTKPEMKIELAKPSKKQPVPPPEFTEPIVQPKPEVSTSQKKSKKKKDKIMQNEDIESKPQIIDSNIVEQSTSVSNSNFVSPPPGFTTKTTLPPPGFEKVQTEEKKENNSIASFIKPDNYEQRNLDLKSSLFMLFGHYNQDEFEKFKQLSNDFRNGLINADDYMLQCQKLLSLSLSPDAYKNNRNSENKILHAKLFDLIQEMLVLLPNVDKQNELANTLNNLLDKFSICDNEKNKSPNNNNKKWNNKAGNEVDMFSKKITKCQFCNQFFKKIEINFHQIEYHSKEFSSQEPLEEFPVLIKEKEPSNASGNKWLSKPDNGNRKQVEDLSKLDLNKNKSNIVVEDFPTLGTSLVNKSSKNTKNIVDDFPVLGSGPVKNTNLLWNVQPQQKQTVNVETKPKAENLEEAFPALQSNIMLSQDNRFSALPTQSLFQNPSSHLSILNKKKHRLQK</sequence>
<dbReference type="Pfam" id="PF25447">
    <property type="entry name" value="RING_ZNF598"/>
    <property type="match status" value="1"/>
</dbReference>
<dbReference type="PROSITE" id="PS00028">
    <property type="entry name" value="ZINC_FINGER_C2H2_1"/>
    <property type="match status" value="1"/>
</dbReference>
<feature type="region of interest" description="Disordered" evidence="5">
    <location>
        <begin position="463"/>
        <end position="503"/>
    </location>
</feature>
<feature type="domain" description="RING-type" evidence="6">
    <location>
        <begin position="121"/>
        <end position="161"/>
    </location>
</feature>
<feature type="region of interest" description="Disordered" evidence="5">
    <location>
        <begin position="563"/>
        <end position="610"/>
    </location>
</feature>
<dbReference type="EMBL" id="CAJNOC010001961">
    <property type="protein sequence ID" value="CAF0903493.1"/>
    <property type="molecule type" value="Genomic_DNA"/>
</dbReference>
<dbReference type="GO" id="GO:0016567">
    <property type="term" value="P:protein ubiquitination"/>
    <property type="evidence" value="ECO:0007669"/>
    <property type="project" value="TreeGrafter"/>
</dbReference>
<dbReference type="PROSITE" id="PS00518">
    <property type="entry name" value="ZF_RING_1"/>
    <property type="match status" value="1"/>
</dbReference>
<feature type="region of interest" description="Disordered" evidence="5">
    <location>
        <begin position="625"/>
        <end position="646"/>
    </location>
</feature>
<keyword evidence="1" id="KW-0479">Metal-binding</keyword>
<feature type="region of interest" description="Disordered" evidence="5">
    <location>
        <begin position="399"/>
        <end position="435"/>
    </location>
</feature>
<dbReference type="AlphaFoldDB" id="A0A813ZRW4"/>
<dbReference type="PANTHER" id="PTHR22938">
    <property type="entry name" value="ZINC FINGER PROTEIN 598"/>
    <property type="match status" value="1"/>
</dbReference>
<feature type="compositionally biased region" description="Basic and acidic residues" evidence="5">
    <location>
        <begin position="84"/>
        <end position="97"/>
    </location>
</feature>
<keyword evidence="3" id="KW-0862">Zinc</keyword>
<keyword evidence="2 4" id="KW-0863">Zinc-finger</keyword>